<organism evidence="1 2">
    <name type="scientific">Thiocystis violascens (strain ATCC 17096 / DSM 198 / 6111)</name>
    <name type="common">Chromatium violascens</name>
    <dbReference type="NCBI Taxonomy" id="765911"/>
    <lineage>
        <taxon>Bacteria</taxon>
        <taxon>Pseudomonadati</taxon>
        <taxon>Pseudomonadota</taxon>
        <taxon>Gammaproteobacteria</taxon>
        <taxon>Chromatiales</taxon>
        <taxon>Chromatiaceae</taxon>
        <taxon>Thiocystis</taxon>
    </lineage>
</organism>
<gene>
    <name evidence="1" type="ordered locus">Thivi_1587</name>
</gene>
<dbReference type="Proteomes" id="UP000006062">
    <property type="component" value="Chromosome"/>
</dbReference>
<protein>
    <submittedName>
        <fullName evidence="1">Uncharacterized protein</fullName>
    </submittedName>
</protein>
<keyword evidence="2" id="KW-1185">Reference proteome</keyword>
<dbReference type="STRING" id="765911.Thivi_1587"/>
<accession>I3Y9A7</accession>
<dbReference type="KEGG" id="tvi:Thivi_1587"/>
<name>I3Y9A7_THIV6</name>
<dbReference type="RefSeq" id="WP_014778041.1">
    <property type="nucleotide sequence ID" value="NC_018012.1"/>
</dbReference>
<reference evidence="1 2" key="1">
    <citation type="submission" date="2012-06" db="EMBL/GenBank/DDBJ databases">
        <title>Complete sequence of Thiocystis violascens DSM 198.</title>
        <authorList>
            <consortium name="US DOE Joint Genome Institute"/>
            <person name="Lucas S."/>
            <person name="Han J."/>
            <person name="Lapidus A."/>
            <person name="Cheng J.-F."/>
            <person name="Goodwin L."/>
            <person name="Pitluck S."/>
            <person name="Peters L."/>
            <person name="Ovchinnikova G."/>
            <person name="Teshima H."/>
            <person name="Detter J.C."/>
            <person name="Han C."/>
            <person name="Tapia R."/>
            <person name="Land M."/>
            <person name="Hauser L."/>
            <person name="Kyrpides N."/>
            <person name="Ivanova N."/>
            <person name="Pagani I."/>
            <person name="Vogl K."/>
            <person name="Liu Z."/>
            <person name="Frigaard N.-U."/>
            <person name="Bryant D."/>
            <person name="Woyke T."/>
        </authorList>
    </citation>
    <scope>NUCLEOTIDE SEQUENCE [LARGE SCALE GENOMIC DNA]</scope>
    <source>
        <strain evidence="2">ATCC 17096 / DSM 198 / 6111</strain>
    </source>
</reference>
<sequence>MSARPREGAVSAAPTADLAARLASAAAQAVRKTHTLHRAIPGRVRSADFRVTFDDGRQAVYRVHLEFVREVCR</sequence>
<dbReference type="EMBL" id="CP003154">
    <property type="protein sequence ID" value="AFL73575.1"/>
    <property type="molecule type" value="Genomic_DNA"/>
</dbReference>
<evidence type="ECO:0000313" key="1">
    <source>
        <dbReference type="EMBL" id="AFL73575.1"/>
    </source>
</evidence>
<evidence type="ECO:0000313" key="2">
    <source>
        <dbReference type="Proteomes" id="UP000006062"/>
    </source>
</evidence>
<proteinExistence type="predicted"/>
<dbReference type="HOGENOM" id="CLU_2703699_0_0_6"/>
<dbReference type="AlphaFoldDB" id="I3Y9A7"/>